<keyword evidence="6" id="KW-1185">Reference proteome</keyword>
<dbReference type="GO" id="GO:0000981">
    <property type="term" value="F:DNA-binding transcription factor activity, RNA polymerase II-specific"/>
    <property type="evidence" value="ECO:0007669"/>
    <property type="project" value="UniProtKB-UniRule"/>
</dbReference>
<keyword evidence="2 3" id="KW-0804">Transcription</keyword>
<dbReference type="PANTHER" id="PTHR24326:SF527">
    <property type="entry name" value="HOMEOBOX-LEUCINE ZIPPER PROTEIN ATHB-40"/>
    <property type="match status" value="1"/>
</dbReference>
<gene>
    <name evidence="5" type="ORF">O6P43_033742</name>
</gene>
<comment type="subcellular location">
    <subcellularLocation>
        <location evidence="3">Nucleus</location>
    </subcellularLocation>
</comment>
<organism evidence="5 6">
    <name type="scientific">Quillaja saponaria</name>
    <name type="common">Soap bark tree</name>
    <dbReference type="NCBI Taxonomy" id="32244"/>
    <lineage>
        <taxon>Eukaryota</taxon>
        <taxon>Viridiplantae</taxon>
        <taxon>Streptophyta</taxon>
        <taxon>Embryophyta</taxon>
        <taxon>Tracheophyta</taxon>
        <taxon>Spermatophyta</taxon>
        <taxon>Magnoliopsida</taxon>
        <taxon>eudicotyledons</taxon>
        <taxon>Gunneridae</taxon>
        <taxon>Pentapetalae</taxon>
        <taxon>rosids</taxon>
        <taxon>fabids</taxon>
        <taxon>Fabales</taxon>
        <taxon>Quillajaceae</taxon>
        <taxon>Quillaja</taxon>
    </lineage>
</organism>
<name>A0AAD7KRA1_QUISA</name>
<dbReference type="PANTHER" id="PTHR24326">
    <property type="entry name" value="HOMEOBOX-LEUCINE ZIPPER PROTEIN"/>
    <property type="match status" value="1"/>
</dbReference>
<accession>A0AAD7KRA1</accession>
<dbReference type="AlphaFoldDB" id="A0AAD7KRA1"/>
<keyword evidence="4" id="KW-0175">Coiled coil</keyword>
<dbReference type="EMBL" id="JARAOO010000014">
    <property type="protein sequence ID" value="KAJ7944330.1"/>
    <property type="molecule type" value="Genomic_DNA"/>
</dbReference>
<evidence type="ECO:0000313" key="5">
    <source>
        <dbReference type="EMBL" id="KAJ7944330.1"/>
    </source>
</evidence>
<evidence type="ECO:0000313" key="6">
    <source>
        <dbReference type="Proteomes" id="UP001163823"/>
    </source>
</evidence>
<protein>
    <recommendedName>
        <fullName evidence="3">Homeobox-leucine zipper protein</fullName>
    </recommendedName>
    <alternativeName>
        <fullName evidence="3">HD-ZIP protein</fullName>
    </alternativeName>
    <alternativeName>
        <fullName evidence="3">Homeodomain transcription factor</fullName>
    </alternativeName>
</protein>
<evidence type="ECO:0000256" key="1">
    <source>
        <dbReference type="ARBA" id="ARBA00023015"/>
    </source>
</evidence>
<feature type="coiled-coil region" evidence="4">
    <location>
        <begin position="46"/>
        <end position="73"/>
    </location>
</feature>
<keyword evidence="1 3" id="KW-0805">Transcription regulation</keyword>
<dbReference type="GO" id="GO:0045893">
    <property type="term" value="P:positive regulation of DNA-templated transcription"/>
    <property type="evidence" value="ECO:0007669"/>
    <property type="project" value="TreeGrafter"/>
</dbReference>
<keyword evidence="3" id="KW-0539">Nucleus</keyword>
<comment type="function">
    <text evidence="3">Transcription factor.</text>
</comment>
<evidence type="ECO:0000256" key="4">
    <source>
        <dbReference type="SAM" id="Coils"/>
    </source>
</evidence>
<comment type="similarity">
    <text evidence="3">Belongs to the HD-ZIP homeobox family. Class I subfamily.</text>
</comment>
<proteinExistence type="inferred from homology"/>
<evidence type="ECO:0000256" key="2">
    <source>
        <dbReference type="ARBA" id="ARBA00023163"/>
    </source>
</evidence>
<keyword evidence="3 5" id="KW-0238">DNA-binding</keyword>
<dbReference type="Proteomes" id="UP001163823">
    <property type="component" value="Chromosome 14"/>
</dbReference>
<keyword evidence="3 5" id="KW-0371">Homeobox</keyword>
<reference evidence="5" key="1">
    <citation type="journal article" date="2023" name="Science">
        <title>Elucidation of the pathway for biosynthesis of saponin adjuvants from the soapbark tree.</title>
        <authorList>
            <person name="Reed J."/>
            <person name="Orme A."/>
            <person name="El-Demerdash A."/>
            <person name="Owen C."/>
            <person name="Martin L.B.B."/>
            <person name="Misra R.C."/>
            <person name="Kikuchi S."/>
            <person name="Rejzek M."/>
            <person name="Martin A.C."/>
            <person name="Harkess A."/>
            <person name="Leebens-Mack J."/>
            <person name="Louveau T."/>
            <person name="Stephenson M.J."/>
            <person name="Osbourn A."/>
        </authorList>
    </citation>
    <scope>NUCLEOTIDE SEQUENCE</scope>
    <source>
        <strain evidence="5">S10</strain>
    </source>
</reference>
<sequence>MQYSSLSYTLLQLHPNKERQSQNDGVGRTKEETTVAWELRRGSLPRSKARWKNKKLEQEYANLKKIHETTIVEKCHLQSEVLKLKGQISEAEKELQRLAEPVDGVSSNSPTSSISHSVGAVNPPFLGEFGVDVYDDDVFYMAEPTYNVNGMEWMNNLYT</sequence>
<dbReference type="GO" id="GO:0005634">
    <property type="term" value="C:nucleus"/>
    <property type="evidence" value="ECO:0007669"/>
    <property type="project" value="UniProtKB-SubCell"/>
</dbReference>
<comment type="caution">
    <text evidence="5">The sequence shown here is derived from an EMBL/GenBank/DDBJ whole genome shotgun (WGS) entry which is preliminary data.</text>
</comment>
<dbReference type="InterPro" id="IPR045224">
    <property type="entry name" value="HDZip_class_I_plant"/>
</dbReference>
<dbReference type="GO" id="GO:0043565">
    <property type="term" value="F:sequence-specific DNA binding"/>
    <property type="evidence" value="ECO:0007669"/>
    <property type="project" value="TreeGrafter"/>
</dbReference>
<dbReference type="KEGG" id="qsa:O6P43_033742"/>
<evidence type="ECO:0000256" key="3">
    <source>
        <dbReference type="RuleBase" id="RU369038"/>
    </source>
</evidence>